<sequence>MALRHTSGSIEAPAYDGEHQHDLLTIRIHHGCIDEEYDMADDDTLFDRNLDEDVDENAPLSHTELFSNPIHEQLRDSDGDVDLNYDSDGLWSDKESIDVEGDPSKLDSYPDVEGDPSKLDSYPKFNPKTDSSQPRFAIGMLFSSREELKDAIDTYNIKDARGIKYLKNEKGRIICKDDSCKWFIYTKRLSGKVGLQIRKWHLDHTCIPVYDNKLLSST</sequence>
<name>A0AAV3S3G4_LITER</name>
<proteinExistence type="predicted"/>
<comment type="caution">
    <text evidence="3">The sequence shown here is derived from an EMBL/GenBank/DDBJ whole genome shotgun (WGS) entry which is preliminary data.</text>
</comment>
<dbReference type="Proteomes" id="UP001454036">
    <property type="component" value="Unassembled WGS sequence"/>
</dbReference>
<evidence type="ECO:0000256" key="1">
    <source>
        <dbReference type="SAM" id="MobiDB-lite"/>
    </source>
</evidence>
<organism evidence="3 4">
    <name type="scientific">Lithospermum erythrorhizon</name>
    <name type="common">Purple gromwell</name>
    <name type="synonym">Lithospermum officinale var. erythrorhizon</name>
    <dbReference type="NCBI Taxonomy" id="34254"/>
    <lineage>
        <taxon>Eukaryota</taxon>
        <taxon>Viridiplantae</taxon>
        <taxon>Streptophyta</taxon>
        <taxon>Embryophyta</taxon>
        <taxon>Tracheophyta</taxon>
        <taxon>Spermatophyta</taxon>
        <taxon>Magnoliopsida</taxon>
        <taxon>eudicotyledons</taxon>
        <taxon>Gunneridae</taxon>
        <taxon>Pentapetalae</taxon>
        <taxon>asterids</taxon>
        <taxon>lamiids</taxon>
        <taxon>Boraginales</taxon>
        <taxon>Boraginaceae</taxon>
        <taxon>Boraginoideae</taxon>
        <taxon>Lithospermeae</taxon>
        <taxon>Lithospermum</taxon>
    </lineage>
</organism>
<reference evidence="3 4" key="1">
    <citation type="submission" date="2024-01" db="EMBL/GenBank/DDBJ databases">
        <title>The complete chloroplast genome sequence of Lithospermum erythrorhizon: insights into the phylogenetic relationship among Boraginaceae species and the maternal lineages of purple gromwells.</title>
        <authorList>
            <person name="Okada T."/>
            <person name="Watanabe K."/>
        </authorList>
    </citation>
    <scope>NUCLEOTIDE SEQUENCE [LARGE SCALE GENOMIC DNA]</scope>
</reference>
<dbReference type="AlphaFoldDB" id="A0AAV3S3G4"/>
<dbReference type="Pfam" id="PF03108">
    <property type="entry name" value="DBD_Tnp_Mut"/>
    <property type="match status" value="1"/>
</dbReference>
<dbReference type="EMBL" id="BAABME010014615">
    <property type="protein sequence ID" value="GAA0187347.1"/>
    <property type="molecule type" value="Genomic_DNA"/>
</dbReference>
<evidence type="ECO:0000259" key="2">
    <source>
        <dbReference type="Pfam" id="PF03108"/>
    </source>
</evidence>
<protein>
    <recommendedName>
        <fullName evidence="2">Transposase MuDR plant domain-containing protein</fullName>
    </recommendedName>
</protein>
<keyword evidence="4" id="KW-1185">Reference proteome</keyword>
<feature type="compositionally biased region" description="Basic and acidic residues" evidence="1">
    <location>
        <begin position="94"/>
        <end position="105"/>
    </location>
</feature>
<gene>
    <name evidence="3" type="ORF">LIER_34635</name>
</gene>
<accession>A0AAV3S3G4</accession>
<evidence type="ECO:0000313" key="3">
    <source>
        <dbReference type="EMBL" id="GAA0187347.1"/>
    </source>
</evidence>
<feature type="region of interest" description="Disordered" evidence="1">
    <location>
        <begin position="94"/>
        <end position="130"/>
    </location>
</feature>
<evidence type="ECO:0000313" key="4">
    <source>
        <dbReference type="Proteomes" id="UP001454036"/>
    </source>
</evidence>
<feature type="domain" description="Transposase MuDR plant" evidence="2">
    <location>
        <begin position="137"/>
        <end position="197"/>
    </location>
</feature>
<dbReference type="InterPro" id="IPR004332">
    <property type="entry name" value="Transposase_MuDR"/>
</dbReference>